<organism evidence="2 3">
    <name type="scientific">Aspergillus pseudoustus</name>
    <dbReference type="NCBI Taxonomy" id="1810923"/>
    <lineage>
        <taxon>Eukaryota</taxon>
        <taxon>Fungi</taxon>
        <taxon>Dikarya</taxon>
        <taxon>Ascomycota</taxon>
        <taxon>Pezizomycotina</taxon>
        <taxon>Eurotiomycetes</taxon>
        <taxon>Eurotiomycetidae</taxon>
        <taxon>Eurotiales</taxon>
        <taxon>Aspergillaceae</taxon>
        <taxon>Aspergillus</taxon>
        <taxon>Aspergillus subgen. Nidulantes</taxon>
    </lineage>
</organism>
<evidence type="ECO:0000313" key="2">
    <source>
        <dbReference type="EMBL" id="KAL2829368.1"/>
    </source>
</evidence>
<accession>A0ABR4INM0</accession>
<dbReference type="EMBL" id="JBFXLU010000333">
    <property type="protein sequence ID" value="KAL2829368.1"/>
    <property type="molecule type" value="Genomic_DNA"/>
</dbReference>
<keyword evidence="1" id="KW-0472">Membrane</keyword>
<dbReference type="Proteomes" id="UP001610446">
    <property type="component" value="Unassembled WGS sequence"/>
</dbReference>
<keyword evidence="3" id="KW-1185">Reference proteome</keyword>
<sequence>MVMKDDSEARAFTSGAMMTFGWVFFSFYPITVFPVVEAPKWRKGYTVNTVFVICWWTIFMTGQYLWRRDVKAGKYSSGEYAVKNEEESNIKDEKVDGSEHVEFSADKDKETKI</sequence>
<keyword evidence="1" id="KW-1133">Transmembrane helix</keyword>
<feature type="transmembrane region" description="Helical" evidence="1">
    <location>
        <begin position="45"/>
        <end position="66"/>
    </location>
</feature>
<evidence type="ECO:0000313" key="3">
    <source>
        <dbReference type="Proteomes" id="UP001610446"/>
    </source>
</evidence>
<feature type="transmembrane region" description="Helical" evidence="1">
    <location>
        <begin position="12"/>
        <end position="33"/>
    </location>
</feature>
<name>A0ABR4INM0_9EURO</name>
<keyword evidence="1" id="KW-0812">Transmembrane</keyword>
<reference evidence="2 3" key="1">
    <citation type="submission" date="2024-07" db="EMBL/GenBank/DDBJ databases">
        <title>Section-level genome sequencing and comparative genomics of Aspergillus sections Usti and Cavernicolus.</title>
        <authorList>
            <consortium name="Lawrence Berkeley National Laboratory"/>
            <person name="Nybo J.L."/>
            <person name="Vesth T.C."/>
            <person name="Theobald S."/>
            <person name="Frisvad J.C."/>
            <person name="Larsen T.O."/>
            <person name="Kjaerboelling I."/>
            <person name="Rothschild-Mancinelli K."/>
            <person name="Lyhne E.K."/>
            <person name="Kogle M.E."/>
            <person name="Barry K."/>
            <person name="Clum A."/>
            <person name="Na H."/>
            <person name="Ledsgaard L."/>
            <person name="Lin J."/>
            <person name="Lipzen A."/>
            <person name="Kuo A."/>
            <person name="Riley R."/>
            <person name="Mondo S."/>
            <person name="Labutti K."/>
            <person name="Haridas S."/>
            <person name="Pangalinan J."/>
            <person name="Salamov A.A."/>
            <person name="Simmons B.A."/>
            <person name="Magnuson J.K."/>
            <person name="Chen J."/>
            <person name="Drula E."/>
            <person name="Henrissat B."/>
            <person name="Wiebenga A."/>
            <person name="Lubbers R.J."/>
            <person name="Gomes A.C."/>
            <person name="Makela M.R."/>
            <person name="Stajich J."/>
            <person name="Grigoriev I.V."/>
            <person name="Mortensen U.H."/>
            <person name="De Vries R.P."/>
            <person name="Baker S.E."/>
            <person name="Andersen M.R."/>
        </authorList>
    </citation>
    <scope>NUCLEOTIDE SEQUENCE [LARGE SCALE GENOMIC DNA]</scope>
    <source>
        <strain evidence="2 3">CBS 123904</strain>
    </source>
</reference>
<evidence type="ECO:0000256" key="1">
    <source>
        <dbReference type="SAM" id="Phobius"/>
    </source>
</evidence>
<proteinExistence type="predicted"/>
<protein>
    <submittedName>
        <fullName evidence="2">Uncharacterized protein</fullName>
    </submittedName>
</protein>
<comment type="caution">
    <text evidence="2">The sequence shown here is derived from an EMBL/GenBank/DDBJ whole genome shotgun (WGS) entry which is preliminary data.</text>
</comment>
<gene>
    <name evidence="2" type="ORF">BJY01DRAFT_255010</name>
</gene>